<evidence type="ECO:0000256" key="2">
    <source>
        <dbReference type="ARBA" id="ARBA00022801"/>
    </source>
</evidence>
<dbReference type="PROSITE" id="PS51257">
    <property type="entry name" value="PROKAR_LIPOPROTEIN"/>
    <property type="match status" value="1"/>
</dbReference>
<dbReference type="InterPro" id="IPR000026">
    <property type="entry name" value="N1-like"/>
</dbReference>
<reference evidence="4" key="1">
    <citation type="journal article" date="2019" name="Int. J. Syst. Evol. Microbiol.">
        <title>The Global Catalogue of Microorganisms (GCM) 10K type strain sequencing project: providing services to taxonomists for standard genome sequencing and annotation.</title>
        <authorList>
            <consortium name="The Broad Institute Genomics Platform"/>
            <consortium name="The Broad Institute Genome Sequencing Center for Infectious Disease"/>
            <person name="Wu L."/>
            <person name="Ma J."/>
        </authorList>
    </citation>
    <scope>NUCLEOTIDE SEQUENCE [LARGE SCALE GENOMIC DNA]</scope>
    <source>
        <strain evidence="4">ICMP 6774ER</strain>
    </source>
</reference>
<proteinExistence type="predicted"/>
<name>A0ABW4T5C6_9ACTN</name>
<accession>A0ABW4T5C6</accession>
<keyword evidence="4" id="KW-1185">Reference proteome</keyword>
<evidence type="ECO:0000313" key="4">
    <source>
        <dbReference type="Proteomes" id="UP001597368"/>
    </source>
</evidence>
<dbReference type="SUPFAM" id="SSF53933">
    <property type="entry name" value="Microbial ribonucleases"/>
    <property type="match status" value="1"/>
</dbReference>
<sequence>MSREVNLRGIAAVPLAIGTFIGSCGAASAPTAPPEESLPSLAPAALPEKALSSLPPEATKTWRLIQSDGPFPYRRDGVVFQNRERILPQQKRGYYHEYTVPTPGSPGRGARRLVTGAGVDELYYTGDHYRSFVAVDVKR</sequence>
<dbReference type="Gene3D" id="3.10.450.30">
    <property type="entry name" value="Microbial ribonucleases"/>
    <property type="match status" value="1"/>
</dbReference>
<gene>
    <name evidence="3" type="ORF">ACFSKW_36460</name>
</gene>
<evidence type="ECO:0000256" key="1">
    <source>
        <dbReference type="ARBA" id="ARBA00022722"/>
    </source>
</evidence>
<protein>
    <submittedName>
        <fullName evidence="3">Ribonuclease domain-containing protein</fullName>
    </submittedName>
</protein>
<organism evidence="3 4">
    <name type="scientific">Nonomuraea mangrovi</name>
    <dbReference type="NCBI Taxonomy" id="2316207"/>
    <lineage>
        <taxon>Bacteria</taxon>
        <taxon>Bacillati</taxon>
        <taxon>Actinomycetota</taxon>
        <taxon>Actinomycetes</taxon>
        <taxon>Streptosporangiales</taxon>
        <taxon>Streptosporangiaceae</taxon>
        <taxon>Nonomuraea</taxon>
    </lineage>
</organism>
<dbReference type="Proteomes" id="UP001597368">
    <property type="component" value="Unassembled WGS sequence"/>
</dbReference>
<keyword evidence="1" id="KW-0540">Nuclease</keyword>
<evidence type="ECO:0000313" key="3">
    <source>
        <dbReference type="EMBL" id="MFD1936976.1"/>
    </source>
</evidence>
<dbReference type="RefSeq" id="WP_379577745.1">
    <property type="nucleotide sequence ID" value="NZ_JBHUFV010000054.1"/>
</dbReference>
<keyword evidence="2" id="KW-0378">Hydrolase</keyword>
<dbReference type="InterPro" id="IPR016191">
    <property type="entry name" value="Ribonuclease/ribotoxin"/>
</dbReference>
<comment type="caution">
    <text evidence="3">The sequence shown here is derived from an EMBL/GenBank/DDBJ whole genome shotgun (WGS) entry which is preliminary data.</text>
</comment>
<dbReference type="Pfam" id="PF00545">
    <property type="entry name" value="Ribonuclease"/>
    <property type="match status" value="1"/>
</dbReference>
<dbReference type="EMBL" id="JBHUFV010000054">
    <property type="protein sequence ID" value="MFD1936976.1"/>
    <property type="molecule type" value="Genomic_DNA"/>
</dbReference>